<accession>A0A511CY99</accession>
<proteinExistence type="predicted"/>
<sequence>MTPLPLPALDGHTPLGFLAALGVLRLVAEHTAYSARLAWSRQDGSAVLHDAHPDMDALVADLTAIVRDIPEGGVLPGLSTDFPPPGEAPDKLRLTRPALAEYASRVSTTDGPAGERWLGALVTDLSVDDRQRADISLFTAPSGKQSMRTMLDKPLALLRGNPGLMREALLAWRRYPSVSGEYLDHRVLFDSADAADGKPSERGVPGATWLALMSYPLMRTTAADGRPMSTCWQDFGRRVGHRMVYPLWSAPLAPAAVQAVLSHPVLQGAESGRPPELATLLSMFWIGHASRRRIPGRTFAGMLTPTSQPTRPVVRPGLSRRAR</sequence>
<evidence type="ECO:0000256" key="1">
    <source>
        <dbReference type="SAM" id="MobiDB-lite"/>
    </source>
</evidence>
<dbReference type="AlphaFoldDB" id="A0A511CY99"/>
<feature type="region of interest" description="Disordered" evidence="1">
    <location>
        <begin position="302"/>
        <end position="323"/>
    </location>
</feature>
<dbReference type="EMBL" id="BJVI01000010">
    <property type="protein sequence ID" value="GEL17532.1"/>
    <property type="molecule type" value="Genomic_DNA"/>
</dbReference>
<gene>
    <name evidence="2" type="ORF">PA7_13690</name>
</gene>
<dbReference type="RefSeq" id="WP_028932141.1">
    <property type="nucleotide sequence ID" value="NZ_KE384066.1"/>
</dbReference>
<evidence type="ECO:0000313" key="3">
    <source>
        <dbReference type="Proteomes" id="UP000321328"/>
    </source>
</evidence>
<dbReference type="STRING" id="1123024.GCA_000423625_03416"/>
<reference evidence="2 3" key="1">
    <citation type="submission" date="2019-07" db="EMBL/GenBank/DDBJ databases">
        <title>Whole genome shotgun sequence of Pseudonocardia asaccharolytica NBRC 16224.</title>
        <authorList>
            <person name="Hosoyama A."/>
            <person name="Uohara A."/>
            <person name="Ohji S."/>
            <person name="Ichikawa N."/>
        </authorList>
    </citation>
    <scope>NUCLEOTIDE SEQUENCE [LARGE SCALE GENOMIC DNA]</scope>
    <source>
        <strain evidence="2 3">NBRC 16224</strain>
    </source>
</reference>
<evidence type="ECO:0000313" key="2">
    <source>
        <dbReference type="EMBL" id="GEL17532.1"/>
    </source>
</evidence>
<protein>
    <submittedName>
        <fullName evidence="2">Uncharacterized protein</fullName>
    </submittedName>
</protein>
<keyword evidence="3" id="KW-1185">Reference proteome</keyword>
<organism evidence="2 3">
    <name type="scientific">Pseudonocardia asaccharolytica DSM 44247 = NBRC 16224</name>
    <dbReference type="NCBI Taxonomy" id="1123024"/>
    <lineage>
        <taxon>Bacteria</taxon>
        <taxon>Bacillati</taxon>
        <taxon>Actinomycetota</taxon>
        <taxon>Actinomycetes</taxon>
        <taxon>Pseudonocardiales</taxon>
        <taxon>Pseudonocardiaceae</taxon>
        <taxon>Pseudonocardia</taxon>
    </lineage>
</organism>
<comment type="caution">
    <text evidence="2">The sequence shown here is derived from an EMBL/GenBank/DDBJ whole genome shotgun (WGS) entry which is preliminary data.</text>
</comment>
<name>A0A511CY99_9PSEU</name>
<dbReference type="Proteomes" id="UP000321328">
    <property type="component" value="Unassembled WGS sequence"/>
</dbReference>